<dbReference type="GO" id="GO:0015031">
    <property type="term" value="P:protein transport"/>
    <property type="evidence" value="ECO:0007669"/>
    <property type="project" value="UniProtKB-KW"/>
</dbReference>
<dbReference type="InterPro" id="IPR004565">
    <property type="entry name" value="OM_lipoprot_LolB"/>
</dbReference>
<evidence type="ECO:0000313" key="14">
    <source>
        <dbReference type="Proteomes" id="UP000058020"/>
    </source>
</evidence>
<evidence type="ECO:0000256" key="9">
    <source>
        <dbReference type="ARBA" id="ARBA00023139"/>
    </source>
</evidence>
<sequence length="169" mass="19268">MKALFIVLIFLFLQGCETLNIRDQPATSGSIPESWSAKGRAGVSVDDSYQSVGFDVEFVDQEFELVLVGALGLGKVNIRSTVQGLWVNHQRTSLSLQQWMEQELGWHLPLSSLANIVFEHQLNASHEWQVKISRFMPYQEVNVAKLVKLQHQHKPIKIKLLFQEVNQLK</sequence>
<keyword evidence="10" id="KW-0143">Chaperone</keyword>
<reference evidence="13 14" key="1">
    <citation type="journal article" date="2015" name="Genome Announc.">
        <title>Genome Sequence of 'Candidatus Thioglobus autotrophica' Strain EF1, a Chemoautotroph from the SUP05 Clade of Marine Gammaproteobacteria.</title>
        <authorList>
            <person name="Shah V."/>
            <person name="Morris R.M."/>
        </authorList>
    </citation>
    <scope>NUCLEOTIDE SEQUENCE [LARGE SCALE GENOMIC DNA]</scope>
    <source>
        <strain evidence="13 14">EF1</strain>
    </source>
</reference>
<evidence type="ECO:0000256" key="10">
    <source>
        <dbReference type="ARBA" id="ARBA00023186"/>
    </source>
</evidence>
<keyword evidence="12" id="KW-0449">Lipoprotein</keyword>
<evidence type="ECO:0000256" key="4">
    <source>
        <dbReference type="ARBA" id="ARBA00016202"/>
    </source>
</evidence>
<organism evidence="13 14">
    <name type="scientific">Candidatus Thioglobus autotrophicus</name>
    <dbReference type="NCBI Taxonomy" id="1705394"/>
    <lineage>
        <taxon>Bacteria</taxon>
        <taxon>Pseudomonadati</taxon>
        <taxon>Pseudomonadota</taxon>
        <taxon>Gammaproteobacteria</taxon>
        <taxon>Candidatus Pseudothioglobaceae</taxon>
        <taxon>Candidatus Thioglobus</taxon>
    </lineage>
</organism>
<evidence type="ECO:0000256" key="5">
    <source>
        <dbReference type="ARBA" id="ARBA00022448"/>
    </source>
</evidence>
<dbReference type="AlphaFoldDB" id="A0A0M5LEU9"/>
<dbReference type="GO" id="GO:0009279">
    <property type="term" value="C:cell outer membrane"/>
    <property type="evidence" value="ECO:0007669"/>
    <property type="project" value="UniProtKB-SubCell"/>
</dbReference>
<gene>
    <name evidence="13" type="ORF">SP60_06560</name>
</gene>
<keyword evidence="9" id="KW-0564">Palmitate</keyword>
<evidence type="ECO:0000256" key="7">
    <source>
        <dbReference type="ARBA" id="ARBA00022927"/>
    </source>
</evidence>
<dbReference type="Proteomes" id="UP000058020">
    <property type="component" value="Chromosome"/>
</dbReference>
<evidence type="ECO:0000256" key="6">
    <source>
        <dbReference type="ARBA" id="ARBA00022729"/>
    </source>
</evidence>
<evidence type="ECO:0000256" key="3">
    <source>
        <dbReference type="ARBA" id="ARBA00011245"/>
    </source>
</evidence>
<keyword evidence="6" id="KW-0732">Signal</keyword>
<protein>
    <recommendedName>
        <fullName evidence="4">Outer-membrane lipoprotein LolB</fullName>
    </recommendedName>
</protein>
<comment type="subcellular location">
    <subcellularLocation>
        <location evidence="1">Cell outer membrane</location>
        <topology evidence="1">Lipid-anchor</topology>
    </subcellularLocation>
</comment>
<dbReference type="KEGG" id="tho:SP60_06560"/>
<accession>A0A0M5LEU9</accession>
<dbReference type="Pfam" id="PF03550">
    <property type="entry name" value="LolB"/>
    <property type="match status" value="1"/>
</dbReference>
<dbReference type="EMBL" id="CP010552">
    <property type="protein sequence ID" value="ALE52890.1"/>
    <property type="molecule type" value="Genomic_DNA"/>
</dbReference>
<comment type="similarity">
    <text evidence="2">Belongs to the LolB family.</text>
</comment>
<keyword evidence="14" id="KW-1185">Reference proteome</keyword>
<keyword evidence="7" id="KW-0653">Protein transport</keyword>
<dbReference type="PROSITE" id="PS51257">
    <property type="entry name" value="PROKAR_LIPOPROTEIN"/>
    <property type="match status" value="1"/>
</dbReference>
<dbReference type="OrthoDB" id="9797618at2"/>
<keyword evidence="11" id="KW-0998">Cell outer membrane</keyword>
<keyword evidence="5" id="KW-0813">Transport</keyword>
<proteinExistence type="inferred from homology"/>
<dbReference type="Gene3D" id="2.50.20.10">
    <property type="entry name" value="Lipoprotein localisation LolA/LolB/LppX"/>
    <property type="match status" value="1"/>
</dbReference>
<comment type="subunit">
    <text evidence="3">Monomer.</text>
</comment>
<evidence type="ECO:0000256" key="12">
    <source>
        <dbReference type="ARBA" id="ARBA00023288"/>
    </source>
</evidence>
<dbReference type="SUPFAM" id="SSF89392">
    <property type="entry name" value="Prokaryotic lipoproteins and lipoprotein localization factors"/>
    <property type="match status" value="1"/>
</dbReference>
<evidence type="ECO:0000313" key="13">
    <source>
        <dbReference type="EMBL" id="ALE52890.1"/>
    </source>
</evidence>
<keyword evidence="8" id="KW-0472">Membrane</keyword>
<dbReference type="InterPro" id="IPR029046">
    <property type="entry name" value="LolA/LolB/LppX"/>
</dbReference>
<evidence type="ECO:0000256" key="1">
    <source>
        <dbReference type="ARBA" id="ARBA00004459"/>
    </source>
</evidence>
<evidence type="ECO:0000256" key="2">
    <source>
        <dbReference type="ARBA" id="ARBA00009696"/>
    </source>
</evidence>
<evidence type="ECO:0000256" key="11">
    <source>
        <dbReference type="ARBA" id="ARBA00023237"/>
    </source>
</evidence>
<evidence type="ECO:0000256" key="8">
    <source>
        <dbReference type="ARBA" id="ARBA00023136"/>
    </source>
</evidence>
<dbReference type="STRING" id="1705394.SP60_06560"/>
<name>A0A0M5LEU9_9GAMM</name>
<dbReference type="RefSeq" id="WP_053951864.1">
    <property type="nucleotide sequence ID" value="NZ_CP010552.1"/>
</dbReference>